<dbReference type="AlphaFoldDB" id="A0A927WGZ8"/>
<evidence type="ECO:0000313" key="1">
    <source>
        <dbReference type="EMBL" id="MBE6091691.1"/>
    </source>
</evidence>
<accession>A0A927WGZ8</accession>
<reference evidence="1" key="1">
    <citation type="submission" date="2019-04" db="EMBL/GenBank/DDBJ databases">
        <title>Evolution of Biomass-Degrading Anaerobic Consortia Revealed by Metagenomics.</title>
        <authorList>
            <person name="Peng X."/>
        </authorList>
    </citation>
    <scope>NUCLEOTIDE SEQUENCE</scope>
    <source>
        <strain evidence="1">SIG240</strain>
    </source>
</reference>
<evidence type="ECO:0000313" key="2">
    <source>
        <dbReference type="Proteomes" id="UP000761380"/>
    </source>
</evidence>
<proteinExistence type="predicted"/>
<comment type="caution">
    <text evidence="1">The sequence shown here is derived from an EMBL/GenBank/DDBJ whole genome shotgun (WGS) entry which is preliminary data.</text>
</comment>
<name>A0A927WGZ8_SELRU</name>
<dbReference type="EMBL" id="SVBY01000003">
    <property type="protein sequence ID" value="MBE6091691.1"/>
    <property type="molecule type" value="Genomic_DNA"/>
</dbReference>
<gene>
    <name evidence="1" type="ORF">E7201_00710</name>
</gene>
<organism evidence="1 2">
    <name type="scientific">Selenomonas ruminantium</name>
    <dbReference type="NCBI Taxonomy" id="971"/>
    <lineage>
        <taxon>Bacteria</taxon>
        <taxon>Bacillati</taxon>
        <taxon>Bacillota</taxon>
        <taxon>Negativicutes</taxon>
        <taxon>Selenomonadales</taxon>
        <taxon>Selenomonadaceae</taxon>
        <taxon>Selenomonas</taxon>
    </lineage>
</organism>
<sequence length="96" mass="10131">MAQHKILQDVGTPALCGHVKDIRHTAENAGDAVVAVSEALQDLASEVEDSINELDTAIENLTNAVIAGEVNTPLGNRAKVGITTRSGIEIYALRLL</sequence>
<dbReference type="Proteomes" id="UP000761380">
    <property type="component" value="Unassembled WGS sequence"/>
</dbReference>
<protein>
    <submittedName>
        <fullName evidence="1">Uncharacterized protein</fullName>
    </submittedName>
</protein>